<dbReference type="AlphaFoldDB" id="A0A949K2Q0"/>
<sequence length="275" mass="30283">MPENRIEMLKNRADEIRKLTIRSIGSLGTGHIGGALSLCEVLAALYFDVMHIDPEDSKKPDRDRFVLSKGHGGPAVYAALALRGFLAEEELDTLNRPNTHLPSHCDMRLTNGIDMSTGSLGQGFSASVGMALAAQLDQKDLYVYSIIGDGESQEGQVWEAAMLAGSRKLDHLIAFTDYNKMQIDGYIEEVNGLEPLDKKWEAFGFHVQSINGHDIGEILYAIDNAKKIKGKPSMILLNTIKGKGAYFCENQVASHNMNITEDMWQKAVALLEKEG</sequence>
<dbReference type="PANTHER" id="PTHR47514:SF1">
    <property type="entry name" value="TRANSKETOLASE N-TERMINAL SECTION-RELATED"/>
    <property type="match status" value="1"/>
</dbReference>
<dbReference type="Proteomes" id="UP000712157">
    <property type="component" value="Unassembled WGS sequence"/>
</dbReference>
<evidence type="ECO:0000259" key="4">
    <source>
        <dbReference type="Pfam" id="PF00456"/>
    </source>
</evidence>
<dbReference type="RefSeq" id="WP_238722739.1">
    <property type="nucleotide sequence ID" value="NZ_JAHQCW010000038.1"/>
</dbReference>
<dbReference type="PANTHER" id="PTHR47514">
    <property type="entry name" value="TRANSKETOLASE N-TERMINAL SECTION-RELATED"/>
    <property type="match status" value="1"/>
</dbReference>
<accession>A0A949K2Q0</accession>
<name>A0A949K2Q0_9FIRM</name>
<dbReference type="CDD" id="cd02012">
    <property type="entry name" value="TPP_TK"/>
    <property type="match status" value="1"/>
</dbReference>
<gene>
    <name evidence="5" type="ORF">KTH89_18945</name>
</gene>
<keyword evidence="3" id="KW-0786">Thiamine pyrophosphate</keyword>
<evidence type="ECO:0000256" key="2">
    <source>
        <dbReference type="ARBA" id="ARBA00007131"/>
    </source>
</evidence>
<evidence type="ECO:0000313" key="6">
    <source>
        <dbReference type="Proteomes" id="UP000712157"/>
    </source>
</evidence>
<organism evidence="5 6">
    <name type="scientific">Diplocloster agilis</name>
    <dbReference type="NCBI Taxonomy" id="2850323"/>
    <lineage>
        <taxon>Bacteria</taxon>
        <taxon>Bacillati</taxon>
        <taxon>Bacillota</taxon>
        <taxon>Clostridia</taxon>
        <taxon>Lachnospirales</taxon>
        <taxon>Lachnospiraceae</taxon>
        <taxon>Diplocloster</taxon>
    </lineage>
</organism>
<dbReference type="InterPro" id="IPR005474">
    <property type="entry name" value="Transketolase_N"/>
</dbReference>
<feature type="domain" description="Transketolase N-terminal" evidence="4">
    <location>
        <begin position="11"/>
        <end position="262"/>
    </location>
</feature>
<comment type="caution">
    <text evidence="5">The sequence shown here is derived from an EMBL/GenBank/DDBJ whole genome shotgun (WGS) entry which is preliminary data.</text>
</comment>
<evidence type="ECO:0000313" key="5">
    <source>
        <dbReference type="EMBL" id="MBU9738624.1"/>
    </source>
</evidence>
<dbReference type="SUPFAM" id="SSF52518">
    <property type="entry name" value="Thiamin diphosphate-binding fold (THDP-binding)"/>
    <property type="match status" value="1"/>
</dbReference>
<dbReference type="Pfam" id="PF00456">
    <property type="entry name" value="Transketolase_N"/>
    <property type="match status" value="1"/>
</dbReference>
<dbReference type="EMBL" id="JAHQCW010000038">
    <property type="protein sequence ID" value="MBU9738624.1"/>
    <property type="molecule type" value="Genomic_DNA"/>
</dbReference>
<comment type="cofactor">
    <cofactor evidence="1">
        <name>thiamine diphosphate</name>
        <dbReference type="ChEBI" id="CHEBI:58937"/>
    </cofactor>
</comment>
<keyword evidence="6" id="KW-1185">Reference proteome</keyword>
<evidence type="ECO:0000256" key="1">
    <source>
        <dbReference type="ARBA" id="ARBA00001964"/>
    </source>
</evidence>
<evidence type="ECO:0000256" key="3">
    <source>
        <dbReference type="ARBA" id="ARBA00023052"/>
    </source>
</evidence>
<reference evidence="5" key="1">
    <citation type="submission" date="2021-06" db="EMBL/GenBank/DDBJ databases">
        <title>Description of novel taxa of the family Lachnospiraceae.</title>
        <authorList>
            <person name="Chaplin A.V."/>
            <person name="Sokolova S.R."/>
            <person name="Pikina A.P."/>
            <person name="Korzhanova M."/>
            <person name="Belova V."/>
            <person name="Korostin D."/>
            <person name="Efimov B.A."/>
        </authorList>
    </citation>
    <scope>NUCLEOTIDE SEQUENCE</scope>
    <source>
        <strain evidence="5">ASD5720</strain>
    </source>
</reference>
<comment type="similarity">
    <text evidence="2">Belongs to the transketolase family.</text>
</comment>
<dbReference type="InterPro" id="IPR029061">
    <property type="entry name" value="THDP-binding"/>
</dbReference>
<protein>
    <submittedName>
        <fullName evidence="5">Transketolase</fullName>
    </submittedName>
</protein>
<proteinExistence type="inferred from homology"/>
<dbReference type="Gene3D" id="3.40.50.970">
    <property type="match status" value="1"/>
</dbReference>